<dbReference type="SUPFAM" id="SSF56801">
    <property type="entry name" value="Acetyl-CoA synthetase-like"/>
    <property type="match status" value="1"/>
</dbReference>
<sequence length="552" mass="56543">MTTDVQHVLRGPELPGPPPHILDLLEPWWYGPRSTAAAVIDAEGTLSHGELAGLSDDIAGTLRKLGVTSGDPVVVHGGASRWSIAAMLGVLRAGGRFVPVDAHFPAARQRMMAEDSGARVVLAEPGLPLLSRAADTVPTDTCGPGGANAAATHGDGAHADDAHADDARWAESHGDDVEGNDAGGDNAGPRPAPGLRGPYAYTCFTSGSTGRPKPVLVSATALGASTAARLAYYREPVQRFVLASAISFDSSAAGIWWTLACGGALVLPDGRPGDLLAAVGAAERHAASHLLLVPSLYAIALRGGVGSRLTALSTVIVAGESCPPDLVGRHFAALPGTALFNEYGPTECTVWSTVHRCEPGDAEADAVPIGRPVPGVTACVRPVADRDAPGSVGHSGARAGSDLVGELLIAGPGLAEGVADAVCDGLPAYATGDLVSLRADGALVFRGRADRQLKLGGMRVERAEIEHAVATFADVVEAGVGVAHDDDRTRVVAFVAVSEPPDRGSLRTHVAERLPAAAVPGRFVVLDALPRLPNGKVDHAELDRLAAARGPR</sequence>
<dbReference type="InterPro" id="IPR025110">
    <property type="entry name" value="AMP-bd_C"/>
</dbReference>
<evidence type="ECO:0000313" key="5">
    <source>
        <dbReference type="Proteomes" id="UP001551482"/>
    </source>
</evidence>
<dbReference type="PANTHER" id="PTHR45527:SF1">
    <property type="entry name" value="FATTY ACID SYNTHASE"/>
    <property type="match status" value="1"/>
</dbReference>
<reference evidence="4 5" key="1">
    <citation type="submission" date="2024-06" db="EMBL/GenBank/DDBJ databases">
        <title>The Natural Products Discovery Center: Release of the First 8490 Sequenced Strains for Exploring Actinobacteria Biosynthetic Diversity.</title>
        <authorList>
            <person name="Kalkreuter E."/>
            <person name="Kautsar S.A."/>
            <person name="Yang D."/>
            <person name="Bader C.D."/>
            <person name="Teijaro C.N."/>
            <person name="Fluegel L."/>
            <person name="Davis C.M."/>
            <person name="Simpson J.R."/>
            <person name="Lauterbach L."/>
            <person name="Steele A.D."/>
            <person name="Gui C."/>
            <person name="Meng S."/>
            <person name="Li G."/>
            <person name="Viehrig K."/>
            <person name="Ye F."/>
            <person name="Su P."/>
            <person name="Kiefer A.F."/>
            <person name="Nichols A."/>
            <person name="Cepeda A.J."/>
            <person name="Yan W."/>
            <person name="Fan B."/>
            <person name="Jiang Y."/>
            <person name="Adhikari A."/>
            <person name="Zheng C.-J."/>
            <person name="Schuster L."/>
            <person name="Cowan T.M."/>
            <person name="Smanski M.J."/>
            <person name="Chevrette M.G."/>
            <person name="De Carvalho L.P.S."/>
            <person name="Shen B."/>
        </authorList>
    </citation>
    <scope>NUCLEOTIDE SEQUENCE [LARGE SCALE GENOMIC DNA]</scope>
    <source>
        <strain evidence="4 5">NPDC048946</strain>
    </source>
</reference>
<feature type="compositionally biased region" description="Basic and acidic residues" evidence="1">
    <location>
        <begin position="155"/>
        <end position="176"/>
    </location>
</feature>
<evidence type="ECO:0000259" key="2">
    <source>
        <dbReference type="Pfam" id="PF00501"/>
    </source>
</evidence>
<gene>
    <name evidence="4" type="ORF">AB0C36_14635</name>
</gene>
<dbReference type="InterPro" id="IPR042099">
    <property type="entry name" value="ANL_N_sf"/>
</dbReference>
<evidence type="ECO:0000259" key="3">
    <source>
        <dbReference type="Pfam" id="PF13193"/>
    </source>
</evidence>
<feature type="region of interest" description="Disordered" evidence="1">
    <location>
        <begin position="134"/>
        <end position="194"/>
    </location>
</feature>
<dbReference type="PANTHER" id="PTHR45527">
    <property type="entry name" value="NONRIBOSOMAL PEPTIDE SYNTHETASE"/>
    <property type="match status" value="1"/>
</dbReference>
<dbReference type="Gene3D" id="3.30.300.30">
    <property type="match status" value="1"/>
</dbReference>
<protein>
    <submittedName>
        <fullName evidence="4">Amino acid adenylation domain-containing protein</fullName>
    </submittedName>
</protein>
<dbReference type="Gene3D" id="3.40.50.12780">
    <property type="entry name" value="N-terminal domain of ligase-like"/>
    <property type="match status" value="1"/>
</dbReference>
<proteinExistence type="predicted"/>
<dbReference type="InterPro" id="IPR045851">
    <property type="entry name" value="AMP-bd_C_sf"/>
</dbReference>
<dbReference type="InterPro" id="IPR000873">
    <property type="entry name" value="AMP-dep_synth/lig_dom"/>
</dbReference>
<evidence type="ECO:0000313" key="4">
    <source>
        <dbReference type="EMBL" id="MEU8134738.1"/>
    </source>
</evidence>
<feature type="domain" description="AMP-dependent synthetase/ligase" evidence="2">
    <location>
        <begin position="36"/>
        <end position="417"/>
    </location>
</feature>
<comment type="caution">
    <text evidence="4">The sequence shown here is derived from an EMBL/GenBank/DDBJ whole genome shotgun (WGS) entry which is preliminary data.</text>
</comment>
<name>A0ABV3DG83_9ACTN</name>
<feature type="domain" description="AMP-binding enzyme C-terminal" evidence="3">
    <location>
        <begin position="464"/>
        <end position="536"/>
    </location>
</feature>
<dbReference type="Pfam" id="PF13193">
    <property type="entry name" value="AMP-binding_C"/>
    <property type="match status" value="1"/>
</dbReference>
<dbReference type="RefSeq" id="WP_358353654.1">
    <property type="nucleotide sequence ID" value="NZ_JBEZFP010000031.1"/>
</dbReference>
<keyword evidence="5" id="KW-1185">Reference proteome</keyword>
<dbReference type="CDD" id="cd05930">
    <property type="entry name" value="A_NRPS"/>
    <property type="match status" value="1"/>
</dbReference>
<dbReference type="Pfam" id="PF00501">
    <property type="entry name" value="AMP-binding"/>
    <property type="match status" value="1"/>
</dbReference>
<dbReference type="Proteomes" id="UP001551482">
    <property type="component" value="Unassembled WGS sequence"/>
</dbReference>
<evidence type="ECO:0000256" key="1">
    <source>
        <dbReference type="SAM" id="MobiDB-lite"/>
    </source>
</evidence>
<accession>A0ABV3DG83</accession>
<organism evidence="4 5">
    <name type="scientific">Streptodolium elevatio</name>
    <dbReference type="NCBI Taxonomy" id="3157996"/>
    <lineage>
        <taxon>Bacteria</taxon>
        <taxon>Bacillati</taxon>
        <taxon>Actinomycetota</taxon>
        <taxon>Actinomycetes</taxon>
        <taxon>Kitasatosporales</taxon>
        <taxon>Streptomycetaceae</taxon>
        <taxon>Streptodolium</taxon>
    </lineage>
</organism>
<dbReference type="EMBL" id="JBEZFP010000031">
    <property type="protein sequence ID" value="MEU8134738.1"/>
    <property type="molecule type" value="Genomic_DNA"/>
</dbReference>